<dbReference type="Proteomes" id="UP000199749">
    <property type="component" value="Chromosome"/>
</dbReference>
<evidence type="ECO:0000313" key="8">
    <source>
        <dbReference type="Proteomes" id="UP000199749"/>
    </source>
</evidence>
<dbReference type="GO" id="GO:0019512">
    <property type="term" value="P:lactose catabolic process via tagatose-6-phosphate"/>
    <property type="evidence" value="ECO:0007669"/>
    <property type="project" value="UniProtKB-UniRule"/>
</dbReference>
<dbReference type="InterPro" id="IPR013785">
    <property type="entry name" value="Aldolase_TIM"/>
</dbReference>
<dbReference type="GO" id="GO:1902777">
    <property type="term" value="P:6-sulfoquinovose(1-) catabolic process"/>
    <property type="evidence" value="ECO:0007669"/>
    <property type="project" value="TreeGrafter"/>
</dbReference>
<dbReference type="Pfam" id="PF01791">
    <property type="entry name" value="DeoC"/>
    <property type="match status" value="1"/>
</dbReference>
<keyword evidence="5 6" id="KW-0456">Lyase</keyword>
<comment type="catalytic activity">
    <reaction evidence="1 6">
        <text>D-tagatofuranose 1,6-bisphosphate = D-glyceraldehyde 3-phosphate + dihydroxyacetone phosphate</text>
        <dbReference type="Rhea" id="RHEA:22948"/>
        <dbReference type="ChEBI" id="CHEBI:57642"/>
        <dbReference type="ChEBI" id="CHEBI:58694"/>
        <dbReference type="ChEBI" id="CHEBI:59776"/>
        <dbReference type="EC" id="4.1.2.40"/>
    </reaction>
</comment>
<comment type="similarity">
    <text evidence="3 6">Belongs to the aldolase LacD family.</text>
</comment>
<dbReference type="GO" id="GO:2001059">
    <property type="term" value="P:D-tagatose 6-phosphate catabolic process"/>
    <property type="evidence" value="ECO:0007669"/>
    <property type="project" value="UniProtKB-UniRule"/>
</dbReference>
<dbReference type="RefSeq" id="WP_089557219.1">
    <property type="nucleotide sequence ID" value="NZ_CP022474.1"/>
</dbReference>
<reference evidence="7 8" key="1">
    <citation type="submission" date="2017-07" db="EMBL/GenBank/DDBJ databases">
        <title>Lactobacillus curvatus MRS6 whole genome.</title>
        <authorList>
            <person name="Jans C."/>
            <person name="Lagler S."/>
            <person name="Lacroix C."/>
            <person name="Meile L."/>
            <person name="Stevens M.J.A."/>
        </authorList>
    </citation>
    <scope>NUCLEOTIDE SEQUENCE [LARGE SCALE GENOMIC DNA]</scope>
    <source>
        <strain evidence="7 8">MRS6</strain>
    </source>
</reference>
<dbReference type="PANTHER" id="PTHR39340:SF1">
    <property type="entry name" value="SULFOFRUCTOSEPHOSPHATE ALDOLASE"/>
    <property type="match status" value="1"/>
</dbReference>
<dbReference type="NCBIfam" id="TIGR01232">
    <property type="entry name" value="lacD"/>
    <property type="match status" value="1"/>
</dbReference>
<dbReference type="Gene3D" id="3.20.20.70">
    <property type="entry name" value="Aldolase class I"/>
    <property type="match status" value="1"/>
</dbReference>
<dbReference type="PANTHER" id="PTHR39340">
    <property type="entry name" value="SULFOFRUCTOSEPHOSPHATE ALDOLASE"/>
    <property type="match status" value="1"/>
</dbReference>
<dbReference type="SUPFAM" id="SSF51569">
    <property type="entry name" value="Aldolase"/>
    <property type="match status" value="1"/>
</dbReference>
<dbReference type="InterPro" id="IPR005927">
    <property type="entry name" value="Tag_1.6-dipho_adolase"/>
</dbReference>
<evidence type="ECO:0000256" key="2">
    <source>
        <dbReference type="ARBA" id="ARBA00005191"/>
    </source>
</evidence>
<dbReference type="EMBL" id="CP022474">
    <property type="protein sequence ID" value="ASN60888.1"/>
    <property type="molecule type" value="Genomic_DNA"/>
</dbReference>
<evidence type="ECO:0000256" key="4">
    <source>
        <dbReference type="ARBA" id="ARBA00022736"/>
    </source>
</evidence>
<evidence type="ECO:0000313" key="7">
    <source>
        <dbReference type="EMBL" id="ASN60888.1"/>
    </source>
</evidence>
<organism evidence="7 8">
    <name type="scientific">Latilactobacillus curvatus</name>
    <name type="common">Lactobacillus curvatus</name>
    <dbReference type="NCBI Taxonomy" id="28038"/>
    <lineage>
        <taxon>Bacteria</taxon>
        <taxon>Bacillati</taxon>
        <taxon>Bacillota</taxon>
        <taxon>Bacilli</taxon>
        <taxon>Lactobacillales</taxon>
        <taxon>Lactobacillaceae</taxon>
        <taxon>Latilactobacillus</taxon>
    </lineage>
</organism>
<proteinExistence type="inferred from homology"/>
<comment type="pathway">
    <text evidence="2 6">Carbohydrate metabolism; D-tagatose 6-phosphate degradation; D-glyceraldehyde 3-phosphate and glycerone phosphate from D-tagatose 6-phosphate: step 2/2.</text>
</comment>
<dbReference type="NCBIfam" id="NF009065">
    <property type="entry name" value="PRK12399.1"/>
    <property type="match status" value="1"/>
</dbReference>
<protein>
    <recommendedName>
        <fullName evidence="6">Tagatose 1,6-diphosphate aldolase</fullName>
        <ecNumber evidence="6">4.1.2.40</ecNumber>
    </recommendedName>
    <alternativeName>
        <fullName evidence="6">D-tagatose-1,6-bisphosphate aldolase</fullName>
    </alternativeName>
    <alternativeName>
        <fullName evidence="6">Tagatose-bisphosphate aldolase</fullName>
    </alternativeName>
</protein>
<evidence type="ECO:0000256" key="5">
    <source>
        <dbReference type="ARBA" id="ARBA00023239"/>
    </source>
</evidence>
<dbReference type="AlphaFoldDB" id="A0AAC9Y193"/>
<evidence type="ECO:0000256" key="6">
    <source>
        <dbReference type="HAMAP-Rule" id="MF_00734"/>
    </source>
</evidence>
<dbReference type="EC" id="4.1.2.40" evidence="6"/>
<dbReference type="GO" id="GO:0061595">
    <property type="term" value="F:6-deoxy-6-sulfofructose-1-phosphate aldolase activity"/>
    <property type="evidence" value="ECO:0007669"/>
    <property type="project" value="TreeGrafter"/>
</dbReference>
<keyword evidence="4 6" id="KW-0423">Lactose metabolism</keyword>
<accession>A0AAC9Y193</accession>
<sequence>MTPNKLTALKKMSDSNGIIAALAIDQRGSLKKMLASAANQPSNEHDIIEFKKVISSELTPYASAILLDPEYGLPAAQTRADNTGLLIAYEQTGYDTTAPGRLPDLIPNWSVKRLKEAGADSVKFLLYYDIDEDEVINEQKQAFVERIGSECTAEDLPFFCELVSYDAQIEDAKSAAYARIKPHKVIAMIKEFSKSRYQIDVLKVEVPVNMDYVAGFNADREIIYSREEALQFFKDQSDSTTLPYIFLSAGVTAELFQATLQFAHEANAQFNGVLCGRATWKDGIEPFAKEGEQAGKDWLNSIGKSNIESLNTVLKETATSWFSKVK</sequence>
<dbReference type="GO" id="GO:0009024">
    <property type="term" value="F:tagatose-6-phosphate kinase activity"/>
    <property type="evidence" value="ECO:0007669"/>
    <property type="project" value="InterPro"/>
</dbReference>
<name>A0AAC9Y193_LATCU</name>
<dbReference type="GO" id="GO:0009025">
    <property type="term" value="F:tagatose-bisphosphate aldolase activity"/>
    <property type="evidence" value="ECO:0007669"/>
    <property type="project" value="UniProtKB-UniRule"/>
</dbReference>
<dbReference type="NCBIfam" id="NF003180">
    <property type="entry name" value="PRK04161.1"/>
    <property type="match status" value="1"/>
</dbReference>
<dbReference type="NCBIfam" id="NF009498">
    <property type="entry name" value="PRK12858.1"/>
    <property type="match status" value="1"/>
</dbReference>
<evidence type="ECO:0000256" key="1">
    <source>
        <dbReference type="ARBA" id="ARBA00000567"/>
    </source>
</evidence>
<evidence type="ECO:0000256" key="3">
    <source>
        <dbReference type="ARBA" id="ARBA00008679"/>
    </source>
</evidence>
<dbReference type="InterPro" id="IPR002915">
    <property type="entry name" value="DeoC/FbaB/LacD_aldolase"/>
</dbReference>
<gene>
    <name evidence="6 7" type="primary">lacD</name>
    <name evidence="7" type="ORF">CG419_09785</name>
</gene>
<dbReference type="InterPro" id="IPR050552">
    <property type="entry name" value="LacD_aldolase"/>
</dbReference>
<dbReference type="SMART" id="SM01133">
    <property type="entry name" value="DeoC"/>
    <property type="match status" value="1"/>
</dbReference>
<dbReference type="HAMAP" id="MF_00734">
    <property type="entry name" value="LacD"/>
    <property type="match status" value="1"/>
</dbReference>